<feature type="non-terminal residue" evidence="2">
    <location>
        <position position="56"/>
    </location>
</feature>
<evidence type="ECO:0000313" key="2">
    <source>
        <dbReference type="EMBL" id="KAL0160200.1"/>
    </source>
</evidence>
<evidence type="ECO:0000256" key="1">
    <source>
        <dbReference type="SAM" id="MobiDB-lite"/>
    </source>
</evidence>
<keyword evidence="3" id="KW-1185">Reference proteome</keyword>
<reference evidence="2 3" key="1">
    <citation type="submission" date="2024-05" db="EMBL/GenBank/DDBJ databases">
        <title>Genome sequencing and assembly of Indian major carp, Cirrhinus mrigala (Hamilton, 1822).</title>
        <authorList>
            <person name="Mohindra V."/>
            <person name="Chowdhury L.M."/>
            <person name="Lal K."/>
            <person name="Jena J.K."/>
        </authorList>
    </citation>
    <scope>NUCLEOTIDE SEQUENCE [LARGE SCALE GENOMIC DNA]</scope>
    <source>
        <strain evidence="2">CM1030</strain>
        <tissue evidence="2">Blood</tissue>
    </source>
</reference>
<sequence length="56" mass="6456">MLEMFEKDDTDMQSSGPDFVPTAQYESLRREFEELQEKYYRAQASTEASSIAEDPG</sequence>
<protein>
    <submittedName>
        <fullName evidence="2">Uncharacterized protein</fullName>
    </submittedName>
</protein>
<proteinExistence type="predicted"/>
<dbReference type="EMBL" id="JAMKFB020000022">
    <property type="protein sequence ID" value="KAL0160200.1"/>
    <property type="molecule type" value="Genomic_DNA"/>
</dbReference>
<comment type="caution">
    <text evidence="2">The sequence shown here is derived from an EMBL/GenBank/DDBJ whole genome shotgun (WGS) entry which is preliminary data.</text>
</comment>
<accession>A0ABD0NFR2</accession>
<dbReference type="AlphaFoldDB" id="A0ABD0NFR2"/>
<dbReference type="Proteomes" id="UP001529510">
    <property type="component" value="Unassembled WGS sequence"/>
</dbReference>
<feature type="region of interest" description="Disordered" evidence="1">
    <location>
        <begin position="1"/>
        <end position="21"/>
    </location>
</feature>
<evidence type="ECO:0000313" key="3">
    <source>
        <dbReference type="Proteomes" id="UP001529510"/>
    </source>
</evidence>
<organism evidence="2 3">
    <name type="scientific">Cirrhinus mrigala</name>
    <name type="common">Mrigala</name>
    <dbReference type="NCBI Taxonomy" id="683832"/>
    <lineage>
        <taxon>Eukaryota</taxon>
        <taxon>Metazoa</taxon>
        <taxon>Chordata</taxon>
        <taxon>Craniata</taxon>
        <taxon>Vertebrata</taxon>
        <taxon>Euteleostomi</taxon>
        <taxon>Actinopterygii</taxon>
        <taxon>Neopterygii</taxon>
        <taxon>Teleostei</taxon>
        <taxon>Ostariophysi</taxon>
        <taxon>Cypriniformes</taxon>
        <taxon>Cyprinidae</taxon>
        <taxon>Labeoninae</taxon>
        <taxon>Labeonini</taxon>
        <taxon>Cirrhinus</taxon>
    </lineage>
</organism>
<gene>
    <name evidence="2" type="ORF">M9458_043925</name>
</gene>
<name>A0ABD0NFR2_CIRMR</name>